<dbReference type="Proteomes" id="UP001519332">
    <property type="component" value="Unassembled WGS sequence"/>
</dbReference>
<keyword evidence="2" id="KW-0808">Transferase</keyword>
<dbReference type="InterPro" id="IPR029063">
    <property type="entry name" value="SAM-dependent_MTases_sf"/>
</dbReference>
<evidence type="ECO:0000313" key="5">
    <source>
        <dbReference type="EMBL" id="MBP2330191.1"/>
    </source>
</evidence>
<evidence type="ECO:0000256" key="2">
    <source>
        <dbReference type="ARBA" id="ARBA00022679"/>
    </source>
</evidence>
<dbReference type="Pfam" id="PF08241">
    <property type="entry name" value="Methyltransf_11"/>
    <property type="match status" value="1"/>
</dbReference>
<evidence type="ECO:0000259" key="4">
    <source>
        <dbReference type="Pfam" id="PF08241"/>
    </source>
</evidence>
<evidence type="ECO:0000313" key="6">
    <source>
        <dbReference type="Proteomes" id="UP001519332"/>
    </source>
</evidence>
<evidence type="ECO:0000256" key="1">
    <source>
        <dbReference type="ARBA" id="ARBA00022603"/>
    </source>
</evidence>
<feature type="domain" description="Methyltransferase type 11" evidence="4">
    <location>
        <begin position="29"/>
        <end position="118"/>
    </location>
</feature>
<dbReference type="RefSeq" id="WP_209646835.1">
    <property type="nucleotide sequence ID" value="NZ_JAGINW010000001.1"/>
</dbReference>
<dbReference type="Gene3D" id="3.40.50.150">
    <property type="entry name" value="Vaccinia Virus protein VP39"/>
    <property type="match status" value="1"/>
</dbReference>
<dbReference type="InterPro" id="IPR013216">
    <property type="entry name" value="Methyltransf_11"/>
</dbReference>
<dbReference type="PANTHER" id="PTHR43464">
    <property type="entry name" value="METHYLTRANSFERASE"/>
    <property type="match status" value="1"/>
</dbReference>
<accession>A0ABS4U1U9</accession>
<keyword evidence="1 5" id="KW-0489">Methyltransferase</keyword>
<dbReference type="SUPFAM" id="SSF53335">
    <property type="entry name" value="S-adenosyl-L-methionine-dependent methyltransferases"/>
    <property type="match status" value="1"/>
</dbReference>
<keyword evidence="3" id="KW-0949">S-adenosyl-L-methionine</keyword>
<protein>
    <submittedName>
        <fullName evidence="5">SAM-dependent methyltransferase</fullName>
    </submittedName>
</protein>
<sequence length="195" mass="22028">MTDENRWNHNIHYHPLVLASVQDGARTALDVGCGEGMLTRALRRKVPEVVGLDLDEPSVELARGFKDDISYVVGDVLTHDFPAGFDFIASVATVHHMDAEAALTRLRTLLRPGGRLVIIGCARFEWRGLPFELAGVVAHRVYKRTRSHWEHPSPTVWPPPETYSGMRSLATRLLPGAKYRRHALWRYSLTWAKPN</sequence>
<comment type="caution">
    <text evidence="5">The sequence shown here is derived from an EMBL/GenBank/DDBJ whole genome shotgun (WGS) entry which is preliminary data.</text>
</comment>
<organism evidence="5 6">
    <name type="scientific">Kibdelosporangium banguiense</name>
    <dbReference type="NCBI Taxonomy" id="1365924"/>
    <lineage>
        <taxon>Bacteria</taxon>
        <taxon>Bacillati</taxon>
        <taxon>Actinomycetota</taxon>
        <taxon>Actinomycetes</taxon>
        <taxon>Pseudonocardiales</taxon>
        <taxon>Pseudonocardiaceae</taxon>
        <taxon>Kibdelosporangium</taxon>
    </lineage>
</organism>
<keyword evidence="6" id="KW-1185">Reference proteome</keyword>
<dbReference type="GO" id="GO:0008168">
    <property type="term" value="F:methyltransferase activity"/>
    <property type="evidence" value="ECO:0007669"/>
    <property type="project" value="UniProtKB-KW"/>
</dbReference>
<name>A0ABS4U1U9_9PSEU</name>
<proteinExistence type="predicted"/>
<dbReference type="GO" id="GO:0032259">
    <property type="term" value="P:methylation"/>
    <property type="evidence" value="ECO:0007669"/>
    <property type="project" value="UniProtKB-KW"/>
</dbReference>
<dbReference type="CDD" id="cd02440">
    <property type="entry name" value="AdoMet_MTases"/>
    <property type="match status" value="1"/>
</dbReference>
<dbReference type="PANTHER" id="PTHR43464:SF19">
    <property type="entry name" value="UBIQUINONE BIOSYNTHESIS O-METHYLTRANSFERASE, MITOCHONDRIAL"/>
    <property type="match status" value="1"/>
</dbReference>
<dbReference type="EMBL" id="JAGINW010000001">
    <property type="protein sequence ID" value="MBP2330191.1"/>
    <property type="molecule type" value="Genomic_DNA"/>
</dbReference>
<reference evidence="5 6" key="1">
    <citation type="submission" date="2021-03" db="EMBL/GenBank/DDBJ databases">
        <title>Sequencing the genomes of 1000 actinobacteria strains.</title>
        <authorList>
            <person name="Klenk H.-P."/>
        </authorList>
    </citation>
    <scope>NUCLEOTIDE SEQUENCE [LARGE SCALE GENOMIC DNA]</scope>
    <source>
        <strain evidence="5 6">DSM 46670</strain>
    </source>
</reference>
<evidence type="ECO:0000256" key="3">
    <source>
        <dbReference type="ARBA" id="ARBA00022691"/>
    </source>
</evidence>
<gene>
    <name evidence="5" type="ORF">JOF56_010576</name>
</gene>